<keyword evidence="6" id="KW-0325">Glycoprotein</keyword>
<feature type="signal peptide" evidence="9">
    <location>
        <begin position="1"/>
        <end position="27"/>
    </location>
</feature>
<dbReference type="EMBL" id="CM003612">
    <property type="protein sequence ID" value="KYP59254.1"/>
    <property type="molecule type" value="Genomic_DNA"/>
</dbReference>
<evidence type="ECO:0000256" key="7">
    <source>
        <dbReference type="ARBA" id="ARBA00023278"/>
    </source>
</evidence>
<sequence>MASSMKSMQFVMCFLIVLTLLVASSEARIFSEFSTISNKVDTKHGLRELINNVRNDEWHQKRSMLGGRLERVSPAGPDPQHH</sequence>
<reference evidence="10 11" key="1">
    <citation type="journal article" date="2012" name="Nat. Biotechnol.">
        <title>Draft genome sequence of pigeonpea (Cajanus cajan), an orphan legume crop of resource-poor farmers.</title>
        <authorList>
            <person name="Varshney R.K."/>
            <person name="Chen W."/>
            <person name="Li Y."/>
            <person name="Bharti A.K."/>
            <person name="Saxena R.K."/>
            <person name="Schlueter J.A."/>
            <person name="Donoghue M.T."/>
            <person name="Azam S."/>
            <person name="Fan G."/>
            <person name="Whaley A.M."/>
            <person name="Farmer A.D."/>
            <person name="Sheridan J."/>
            <person name="Iwata A."/>
            <person name="Tuteja R."/>
            <person name="Penmetsa R.V."/>
            <person name="Wu W."/>
            <person name="Upadhyaya H.D."/>
            <person name="Yang S.P."/>
            <person name="Shah T."/>
            <person name="Saxena K.B."/>
            <person name="Michael T."/>
            <person name="McCombie W.R."/>
            <person name="Yang B."/>
            <person name="Zhang G."/>
            <person name="Yang H."/>
            <person name="Wang J."/>
            <person name="Spillane C."/>
            <person name="Cook D.R."/>
            <person name="May G.D."/>
            <person name="Xu X."/>
            <person name="Jackson S.A."/>
        </authorList>
    </citation>
    <scope>NUCLEOTIDE SEQUENCE [LARGE SCALE GENOMIC DNA]</scope>
    <source>
        <strain evidence="11">cv. Asha</strain>
    </source>
</reference>
<keyword evidence="3" id="KW-0964">Secreted</keyword>
<name>A0A151SWT3_CAJCA</name>
<keyword evidence="7" id="KW-0379">Hydroxylation</keyword>
<evidence type="ECO:0008006" key="12">
    <source>
        <dbReference type="Google" id="ProtNLM"/>
    </source>
</evidence>
<dbReference type="OMA" id="RNDEWHQ"/>
<dbReference type="PANTHER" id="PTHR36016:SF14">
    <property type="entry name" value="CLAVATA3_ESR (CLE)-RELATED PROTEIN 53"/>
    <property type="match status" value="1"/>
</dbReference>
<dbReference type="InterPro" id="IPR039617">
    <property type="entry name" value="CLAVATA3-CLE"/>
</dbReference>
<proteinExistence type="inferred from homology"/>
<evidence type="ECO:0000313" key="10">
    <source>
        <dbReference type="EMBL" id="KYP59254.1"/>
    </source>
</evidence>
<dbReference type="Proteomes" id="UP000075243">
    <property type="component" value="Chromosome 10"/>
</dbReference>
<dbReference type="AlphaFoldDB" id="A0A151SWT3"/>
<evidence type="ECO:0000256" key="3">
    <source>
        <dbReference type="ARBA" id="ARBA00022525"/>
    </source>
</evidence>
<feature type="region of interest" description="Disordered" evidence="8">
    <location>
        <begin position="61"/>
        <end position="82"/>
    </location>
</feature>
<evidence type="ECO:0000256" key="9">
    <source>
        <dbReference type="SAM" id="SignalP"/>
    </source>
</evidence>
<organism evidence="10 11">
    <name type="scientific">Cajanus cajan</name>
    <name type="common">Pigeon pea</name>
    <name type="synonym">Cajanus indicus</name>
    <dbReference type="NCBI Taxonomy" id="3821"/>
    <lineage>
        <taxon>Eukaryota</taxon>
        <taxon>Viridiplantae</taxon>
        <taxon>Streptophyta</taxon>
        <taxon>Embryophyta</taxon>
        <taxon>Tracheophyta</taxon>
        <taxon>Spermatophyta</taxon>
        <taxon>Magnoliopsida</taxon>
        <taxon>eudicotyledons</taxon>
        <taxon>Gunneridae</taxon>
        <taxon>Pentapetalae</taxon>
        <taxon>rosids</taxon>
        <taxon>fabids</taxon>
        <taxon>Fabales</taxon>
        <taxon>Fabaceae</taxon>
        <taxon>Papilionoideae</taxon>
        <taxon>50 kb inversion clade</taxon>
        <taxon>NPAAA clade</taxon>
        <taxon>indigoferoid/millettioid clade</taxon>
        <taxon>Phaseoleae</taxon>
        <taxon>Cajanus</taxon>
    </lineage>
</organism>
<comment type="similarity">
    <text evidence="2">Belongs to the CLV3/ESR signal peptide family.</text>
</comment>
<keyword evidence="5" id="KW-0221">Differentiation</keyword>
<evidence type="ECO:0000256" key="8">
    <source>
        <dbReference type="SAM" id="MobiDB-lite"/>
    </source>
</evidence>
<gene>
    <name evidence="10" type="ORF">KK1_014686</name>
</gene>
<feature type="chain" id="PRO_5007588759" description="CLAVATA3/ESR (CLE)-related protein 6" evidence="9">
    <location>
        <begin position="28"/>
        <end position="82"/>
    </location>
</feature>
<evidence type="ECO:0000256" key="5">
    <source>
        <dbReference type="ARBA" id="ARBA00022782"/>
    </source>
</evidence>
<evidence type="ECO:0000313" key="11">
    <source>
        <dbReference type="Proteomes" id="UP000075243"/>
    </source>
</evidence>
<evidence type="ECO:0000256" key="1">
    <source>
        <dbReference type="ARBA" id="ARBA00004239"/>
    </source>
</evidence>
<keyword evidence="11" id="KW-1185">Reference proteome</keyword>
<comment type="subcellular location">
    <subcellularLocation>
        <location evidence="1">Secreted</location>
        <location evidence="1">Extracellular space</location>
    </subcellularLocation>
</comment>
<accession>A0A151SWT3</accession>
<dbReference type="PANTHER" id="PTHR36016">
    <property type="entry name" value="CLAVATA3/ESR (CLE)-RELATED PROTEIN 7"/>
    <property type="match status" value="1"/>
</dbReference>
<evidence type="ECO:0000256" key="6">
    <source>
        <dbReference type="ARBA" id="ARBA00023180"/>
    </source>
</evidence>
<dbReference type="Gramene" id="C.cajan_14258.t">
    <property type="protein sequence ID" value="C.cajan_14258.t.cds1"/>
    <property type="gene ID" value="C.cajan_14258"/>
</dbReference>
<evidence type="ECO:0000256" key="2">
    <source>
        <dbReference type="ARBA" id="ARBA00005416"/>
    </source>
</evidence>
<protein>
    <recommendedName>
        <fullName evidence="12">CLAVATA3/ESR (CLE)-related protein 6</fullName>
    </recommendedName>
</protein>
<dbReference type="GO" id="GO:0030154">
    <property type="term" value="P:cell differentiation"/>
    <property type="evidence" value="ECO:0007669"/>
    <property type="project" value="UniProtKB-KW"/>
</dbReference>
<evidence type="ECO:0000256" key="4">
    <source>
        <dbReference type="ARBA" id="ARBA00022729"/>
    </source>
</evidence>
<dbReference type="GO" id="GO:0005576">
    <property type="term" value="C:extracellular region"/>
    <property type="evidence" value="ECO:0007669"/>
    <property type="project" value="UniProtKB-SubCell"/>
</dbReference>
<keyword evidence="4 9" id="KW-0732">Signal</keyword>